<reference evidence="2" key="2">
    <citation type="submission" date="2015-06" db="UniProtKB">
        <authorList>
            <consortium name="EnsemblMetazoa"/>
        </authorList>
    </citation>
    <scope>IDENTIFICATION</scope>
</reference>
<feature type="transmembrane region" description="Helical" evidence="1">
    <location>
        <begin position="20"/>
        <end position="41"/>
    </location>
</feature>
<reference evidence="3" key="1">
    <citation type="submission" date="2011-08" db="EMBL/GenBank/DDBJ databases">
        <authorList>
            <person name="Rombauts S."/>
        </authorList>
    </citation>
    <scope>NUCLEOTIDE SEQUENCE</scope>
    <source>
        <strain evidence="3">London</strain>
    </source>
</reference>
<accession>T1JXB7</accession>
<sequence>MLRISGVAYATGWRWLHGSMMVVMVRSFVAVFFAQAVLIALPSIPKLELVLAREEKRFMPVLLKGVFKTLYLHFFAL</sequence>
<dbReference type="Proteomes" id="UP000015104">
    <property type="component" value="Unassembled WGS sequence"/>
</dbReference>
<evidence type="ECO:0000313" key="2">
    <source>
        <dbReference type="EnsemblMetazoa" id="tetur02g11370.1"/>
    </source>
</evidence>
<dbReference type="EMBL" id="CAEY01000824">
    <property type="status" value="NOT_ANNOTATED_CDS"/>
    <property type="molecule type" value="Genomic_DNA"/>
</dbReference>
<dbReference type="AlphaFoldDB" id="T1JXB7"/>
<name>T1JXB7_TETUR</name>
<proteinExistence type="predicted"/>
<evidence type="ECO:0000256" key="1">
    <source>
        <dbReference type="SAM" id="Phobius"/>
    </source>
</evidence>
<keyword evidence="1" id="KW-1133">Transmembrane helix</keyword>
<dbReference type="HOGENOM" id="CLU_2641307_0_0_1"/>
<keyword evidence="3" id="KW-1185">Reference proteome</keyword>
<keyword evidence="1" id="KW-0812">Transmembrane</keyword>
<protein>
    <submittedName>
        <fullName evidence="2">Uncharacterized protein</fullName>
    </submittedName>
</protein>
<dbReference type="EnsemblMetazoa" id="tetur02g11370.1">
    <property type="protein sequence ID" value="tetur02g11370.1"/>
    <property type="gene ID" value="tetur02g11370"/>
</dbReference>
<keyword evidence="1" id="KW-0472">Membrane</keyword>
<evidence type="ECO:0000313" key="3">
    <source>
        <dbReference type="Proteomes" id="UP000015104"/>
    </source>
</evidence>
<organism evidence="2 3">
    <name type="scientific">Tetranychus urticae</name>
    <name type="common">Two-spotted spider mite</name>
    <dbReference type="NCBI Taxonomy" id="32264"/>
    <lineage>
        <taxon>Eukaryota</taxon>
        <taxon>Metazoa</taxon>
        <taxon>Ecdysozoa</taxon>
        <taxon>Arthropoda</taxon>
        <taxon>Chelicerata</taxon>
        <taxon>Arachnida</taxon>
        <taxon>Acari</taxon>
        <taxon>Acariformes</taxon>
        <taxon>Trombidiformes</taxon>
        <taxon>Prostigmata</taxon>
        <taxon>Eleutherengona</taxon>
        <taxon>Raphignathae</taxon>
        <taxon>Tetranychoidea</taxon>
        <taxon>Tetranychidae</taxon>
        <taxon>Tetranychus</taxon>
    </lineage>
</organism>